<gene>
    <name evidence="1" type="ORF">QR685DRAFT_537325</name>
</gene>
<protein>
    <submittedName>
        <fullName evidence="1">Uncharacterized protein</fullName>
    </submittedName>
</protein>
<reference evidence="1 2" key="1">
    <citation type="submission" date="2023-09" db="EMBL/GenBank/DDBJ databases">
        <title>Multi-omics analysis of a traditional fermented food reveals byproduct-associated fungal strains for waste-to-food upcycling.</title>
        <authorList>
            <consortium name="Lawrence Berkeley National Laboratory"/>
            <person name="Rekdal V.M."/>
            <person name="Villalobos-Escobedo J.M."/>
            <person name="Rodriguez-Valeron N."/>
            <person name="Garcia M.O."/>
            <person name="Vasquez D.P."/>
            <person name="Damayanti I."/>
            <person name="Sorensen P.M."/>
            <person name="Baidoo E.E."/>
            <person name="De Carvalho A.C."/>
            <person name="Riley R."/>
            <person name="Lipzen A."/>
            <person name="He G."/>
            <person name="Yan M."/>
            <person name="Haridas S."/>
            <person name="Daum C."/>
            <person name="Yoshinaga Y."/>
            <person name="Ng V."/>
            <person name="Grigoriev I.V."/>
            <person name="Munk R."/>
            <person name="Nuraida L."/>
            <person name="Wijaya C.H."/>
            <person name="Morales P.-C."/>
            <person name="Keasling J.D."/>
        </authorList>
    </citation>
    <scope>NUCLEOTIDE SEQUENCE [LARGE SCALE GENOMIC DNA]</scope>
    <source>
        <strain evidence="1 2">FGSC 2613</strain>
    </source>
</reference>
<comment type="caution">
    <text evidence="1">The sequence shown here is derived from an EMBL/GenBank/DDBJ whole genome shotgun (WGS) entry which is preliminary data.</text>
</comment>
<dbReference type="Proteomes" id="UP001451303">
    <property type="component" value="Unassembled WGS sequence"/>
</dbReference>
<proteinExistence type="predicted"/>
<name>A0ABR3CZ60_NEUIN</name>
<dbReference type="EMBL" id="JAVLET010000015">
    <property type="protein sequence ID" value="KAL0465736.1"/>
    <property type="molecule type" value="Genomic_DNA"/>
</dbReference>
<evidence type="ECO:0000313" key="1">
    <source>
        <dbReference type="EMBL" id="KAL0465736.1"/>
    </source>
</evidence>
<accession>A0ABR3CZ60</accession>
<sequence>MPFSSKFPMHITNSLITFLPKVVKEGYSEYYSLNGGGRKTRLGRENMRESTVP</sequence>
<organism evidence="1 2">
    <name type="scientific">Neurospora intermedia</name>
    <dbReference type="NCBI Taxonomy" id="5142"/>
    <lineage>
        <taxon>Eukaryota</taxon>
        <taxon>Fungi</taxon>
        <taxon>Dikarya</taxon>
        <taxon>Ascomycota</taxon>
        <taxon>Pezizomycotina</taxon>
        <taxon>Sordariomycetes</taxon>
        <taxon>Sordariomycetidae</taxon>
        <taxon>Sordariales</taxon>
        <taxon>Sordariaceae</taxon>
        <taxon>Neurospora</taxon>
    </lineage>
</organism>
<keyword evidence="2" id="KW-1185">Reference proteome</keyword>
<evidence type="ECO:0000313" key="2">
    <source>
        <dbReference type="Proteomes" id="UP001451303"/>
    </source>
</evidence>